<dbReference type="KEGG" id="hba:Hbal_2675"/>
<dbReference type="STRING" id="582402.Hbal_2675"/>
<evidence type="ECO:0000256" key="3">
    <source>
        <dbReference type="ARBA" id="ARBA00022729"/>
    </source>
</evidence>
<dbReference type="AlphaFoldDB" id="C6XPT4"/>
<dbReference type="HOGENOM" id="CLU_032786_0_0_5"/>
<evidence type="ECO:0000256" key="5">
    <source>
        <dbReference type="ARBA" id="ARBA00023180"/>
    </source>
</evidence>
<dbReference type="Proteomes" id="UP000002745">
    <property type="component" value="Chromosome"/>
</dbReference>
<accession>C6XPT4</accession>
<evidence type="ECO:0000256" key="4">
    <source>
        <dbReference type="ARBA" id="ARBA00022801"/>
    </source>
</evidence>
<organism evidence="6 7">
    <name type="scientific">Hirschia baltica (strain ATCC 49814 / DSM 5838 / IFAM 1418)</name>
    <dbReference type="NCBI Taxonomy" id="582402"/>
    <lineage>
        <taxon>Bacteria</taxon>
        <taxon>Pseudomonadati</taxon>
        <taxon>Pseudomonadota</taxon>
        <taxon>Alphaproteobacteria</taxon>
        <taxon>Hyphomonadales</taxon>
        <taxon>Hyphomonadaceae</taxon>
        <taxon>Hirschia</taxon>
    </lineage>
</organism>
<dbReference type="InterPro" id="IPR029058">
    <property type="entry name" value="AB_hydrolase_fold"/>
</dbReference>
<protein>
    <submittedName>
        <fullName evidence="6">Peptidase S10 serine carboxypeptidase</fullName>
    </submittedName>
</protein>
<dbReference type="InterPro" id="IPR001563">
    <property type="entry name" value="Peptidase_S10"/>
</dbReference>
<name>C6XPT4_HIRBI</name>
<reference evidence="7" key="1">
    <citation type="journal article" date="2011" name="J. Bacteriol.">
        <title>Genome sequences of eight morphologically diverse alphaproteobacteria.</title>
        <authorList>
            <consortium name="US DOE Joint Genome Institute"/>
            <person name="Brown P.J."/>
            <person name="Kysela D.T."/>
            <person name="Buechlein A."/>
            <person name="Hemmerich C."/>
            <person name="Brun Y.V."/>
        </authorList>
    </citation>
    <scope>NUCLEOTIDE SEQUENCE [LARGE SCALE GENOMIC DNA]</scope>
    <source>
        <strain evidence="7">ATCC 49814 / DSM 5838 / IFAM 1418</strain>
    </source>
</reference>
<sequence>MKKDISYPLNTEFHVSIQWDSLEIGLVAERDPPPFLSATSYLLNSKSNDNKRPIIFFFNGGPGASSSPLHFSMGPFTRNKTDKTKPAFPLNPDSLIDTADLVFIDPIDTGFSRSNSDEAADKYLDINNDAEAVALFIRTWIKEYKREDAPIFITGQSYGGFRLGKLLPYLEEVTPAGLIMVSPMLDGSLSNYDQAFVSTLPAMTATAWRYGKSALDLPLERDVFDRAQEFAETEYLLALQKGDKLPQDEAEHIAQTLSKLTGLDKAAILSQNLRIDTQYFLENLLAKDNKLISRLNTAKAVVKKPPQREDRPDAANDPSLALGRSNVIAAPDIADYLKEKTGIEFEDDYRSLNLDANFGWNWSSGRAYSPTLSAIKPLRDYLTKHNKTQLLVFTGMRDLAVPAGTVEYILDHSGLPANQVDFQILEGGHSPYEETTQFPIFTNLIRELVRETTSDKTSQ</sequence>
<evidence type="ECO:0000256" key="1">
    <source>
        <dbReference type="ARBA" id="ARBA00022645"/>
    </source>
</evidence>
<gene>
    <name evidence="6" type="ordered locus">Hbal_2675</name>
</gene>
<keyword evidence="3" id="KW-0732">Signal</keyword>
<evidence type="ECO:0000313" key="6">
    <source>
        <dbReference type="EMBL" id="ACT60349.1"/>
    </source>
</evidence>
<dbReference type="GO" id="GO:0004185">
    <property type="term" value="F:serine-type carboxypeptidase activity"/>
    <property type="evidence" value="ECO:0007669"/>
    <property type="project" value="InterPro"/>
</dbReference>
<dbReference type="Gene3D" id="3.40.50.1820">
    <property type="entry name" value="alpha/beta hydrolase"/>
    <property type="match status" value="1"/>
</dbReference>
<keyword evidence="4" id="KW-0378">Hydrolase</keyword>
<dbReference type="PANTHER" id="PTHR11802">
    <property type="entry name" value="SERINE PROTEASE FAMILY S10 SERINE CARBOXYPEPTIDASE"/>
    <property type="match status" value="1"/>
</dbReference>
<proteinExistence type="predicted"/>
<evidence type="ECO:0000313" key="7">
    <source>
        <dbReference type="Proteomes" id="UP000002745"/>
    </source>
</evidence>
<keyword evidence="1 6" id="KW-0121">Carboxypeptidase</keyword>
<keyword evidence="2" id="KW-0645">Protease</keyword>
<dbReference type="GO" id="GO:0006508">
    <property type="term" value="P:proteolysis"/>
    <property type="evidence" value="ECO:0007669"/>
    <property type="project" value="UniProtKB-KW"/>
</dbReference>
<keyword evidence="7" id="KW-1185">Reference proteome</keyword>
<dbReference type="SUPFAM" id="SSF53474">
    <property type="entry name" value="alpha/beta-Hydrolases"/>
    <property type="match status" value="1"/>
</dbReference>
<dbReference type="PANTHER" id="PTHR11802:SF3">
    <property type="entry name" value="RETINOID-INDUCIBLE SERINE CARBOXYPEPTIDASE"/>
    <property type="match status" value="1"/>
</dbReference>
<evidence type="ECO:0000256" key="2">
    <source>
        <dbReference type="ARBA" id="ARBA00022670"/>
    </source>
</evidence>
<dbReference type="Pfam" id="PF00450">
    <property type="entry name" value="Peptidase_S10"/>
    <property type="match status" value="1"/>
</dbReference>
<dbReference type="eggNOG" id="COG2939">
    <property type="taxonomic scope" value="Bacteria"/>
</dbReference>
<keyword evidence="5" id="KW-0325">Glycoprotein</keyword>
<dbReference type="EMBL" id="CP001678">
    <property type="protein sequence ID" value="ACT60349.1"/>
    <property type="molecule type" value="Genomic_DNA"/>
</dbReference>